<dbReference type="InterPro" id="IPR005840">
    <property type="entry name" value="Ribosomal_uS12_MeSTrfase_RimO"/>
</dbReference>
<evidence type="ECO:0000259" key="11">
    <source>
        <dbReference type="PROSITE" id="PS51918"/>
    </source>
</evidence>
<dbReference type="InterPro" id="IPR005839">
    <property type="entry name" value="Methylthiotransferase"/>
</dbReference>
<dbReference type="GO" id="GO:0006400">
    <property type="term" value="P:tRNA modification"/>
    <property type="evidence" value="ECO:0007669"/>
    <property type="project" value="InterPro"/>
</dbReference>
<dbReference type="InterPro" id="IPR007197">
    <property type="entry name" value="rSAM"/>
</dbReference>
<evidence type="ECO:0000256" key="3">
    <source>
        <dbReference type="ARBA" id="ARBA00022679"/>
    </source>
</evidence>
<dbReference type="Pfam" id="PF00919">
    <property type="entry name" value="UPF0004"/>
    <property type="match status" value="1"/>
</dbReference>
<dbReference type="SFLD" id="SFLDG01061">
    <property type="entry name" value="methylthiotransferase"/>
    <property type="match status" value="1"/>
</dbReference>
<accession>A0A379DKU0</accession>
<dbReference type="AlphaFoldDB" id="A0A379DKU0"/>
<proteinExistence type="inferred from homology"/>
<dbReference type="SUPFAM" id="SSF102114">
    <property type="entry name" value="Radical SAM enzymes"/>
    <property type="match status" value="1"/>
</dbReference>
<gene>
    <name evidence="8 12" type="primary">rimO</name>
    <name evidence="12" type="ORF">NCTC13100_01779</name>
</gene>
<dbReference type="GO" id="GO:0005829">
    <property type="term" value="C:cytosol"/>
    <property type="evidence" value="ECO:0007669"/>
    <property type="project" value="TreeGrafter"/>
</dbReference>
<keyword evidence="12" id="KW-0687">Ribonucleoprotein</keyword>
<dbReference type="Pfam" id="PF18693">
    <property type="entry name" value="TRAM_2"/>
    <property type="match status" value="1"/>
</dbReference>
<dbReference type="InterPro" id="IPR038135">
    <property type="entry name" value="Methylthiotransferase_N_sf"/>
</dbReference>
<organism evidence="12 13">
    <name type="scientific">Porphyromonas macacae</name>
    <dbReference type="NCBI Taxonomy" id="28115"/>
    <lineage>
        <taxon>Bacteria</taxon>
        <taxon>Pseudomonadati</taxon>
        <taxon>Bacteroidota</taxon>
        <taxon>Bacteroidia</taxon>
        <taxon>Bacteroidales</taxon>
        <taxon>Porphyromonadaceae</taxon>
        <taxon>Porphyromonas</taxon>
    </lineage>
</organism>
<feature type="domain" description="TRAM" evidence="9">
    <location>
        <begin position="369"/>
        <end position="437"/>
    </location>
</feature>
<evidence type="ECO:0000313" key="13">
    <source>
        <dbReference type="Proteomes" id="UP000254263"/>
    </source>
</evidence>
<dbReference type="CDD" id="cd01335">
    <property type="entry name" value="Radical_SAM"/>
    <property type="match status" value="1"/>
</dbReference>
<dbReference type="GO" id="GO:0051539">
    <property type="term" value="F:4 iron, 4 sulfur cluster binding"/>
    <property type="evidence" value="ECO:0007669"/>
    <property type="project" value="UniProtKB-UniRule"/>
</dbReference>
<dbReference type="InterPro" id="IPR058240">
    <property type="entry name" value="rSAM_sf"/>
</dbReference>
<dbReference type="HAMAP" id="MF_01865">
    <property type="entry name" value="MTTase_RimO"/>
    <property type="match status" value="1"/>
</dbReference>
<feature type="binding site" evidence="8">
    <location>
        <position position="156"/>
    </location>
    <ligand>
        <name>[4Fe-4S] cluster</name>
        <dbReference type="ChEBI" id="CHEBI:49883"/>
        <label>2</label>
        <note>4Fe-4S-S-AdoMet</note>
    </ligand>
</feature>
<comment type="catalytic activity">
    <reaction evidence="8">
        <text>L-aspartate(89)-[ribosomal protein uS12]-hydrogen + (sulfur carrier)-SH + AH2 + 2 S-adenosyl-L-methionine = 3-methylsulfanyl-L-aspartate(89)-[ribosomal protein uS12]-hydrogen + (sulfur carrier)-H + 5'-deoxyadenosine + L-methionine + A + S-adenosyl-L-homocysteine + 2 H(+)</text>
        <dbReference type="Rhea" id="RHEA:37087"/>
        <dbReference type="Rhea" id="RHEA-COMP:10460"/>
        <dbReference type="Rhea" id="RHEA-COMP:10461"/>
        <dbReference type="Rhea" id="RHEA-COMP:14737"/>
        <dbReference type="Rhea" id="RHEA-COMP:14739"/>
        <dbReference type="ChEBI" id="CHEBI:13193"/>
        <dbReference type="ChEBI" id="CHEBI:15378"/>
        <dbReference type="ChEBI" id="CHEBI:17319"/>
        <dbReference type="ChEBI" id="CHEBI:17499"/>
        <dbReference type="ChEBI" id="CHEBI:29917"/>
        <dbReference type="ChEBI" id="CHEBI:29961"/>
        <dbReference type="ChEBI" id="CHEBI:57844"/>
        <dbReference type="ChEBI" id="CHEBI:57856"/>
        <dbReference type="ChEBI" id="CHEBI:59789"/>
        <dbReference type="ChEBI" id="CHEBI:64428"/>
        <dbReference type="ChEBI" id="CHEBI:73599"/>
        <dbReference type="EC" id="2.8.4.4"/>
    </reaction>
</comment>
<dbReference type="InterPro" id="IPR012340">
    <property type="entry name" value="NA-bd_OB-fold"/>
</dbReference>
<dbReference type="InterPro" id="IPR023404">
    <property type="entry name" value="rSAM_horseshoe"/>
</dbReference>
<sequence>MKRNEIDVITLGCSKNLVDSEALIRQFLANGFTVKHNPEQIRGEIVVLNTCGFIADAQEESVNMILNLVEAKKSGIIGRLYVMGCLSERFREDLKKEIPEVDFYYGKFDWKDLLDKLGKSYYADARLAGNPLAITTPSHYSYLKISEGCDRHCSYCAIPLITGKHKSRSMQDILAEARRLADSGVRELLLIAQDLTYYGLDLNGKHQLPELVERLSDIKGLDWIRLHYAYPTHFPFDILRVIRERENVCKYLDLALQHISDHMLKKMCRNITKQQTLDVLAQIRGEVPGIALRTTLMTGHPDETEEDFLELLDFVNTQKFDRLGAFVYSHEKDTYCDKHYADNVPFEVKQQRLDKLMSLQEEIVYGLNRQKIGQRFKVIIDRNEDEFDVGRTEYDSPEVDQEILIRASDQSRLSVGEFYEVEIEDCGSFDLFGKVVE</sequence>
<comment type="cofactor">
    <cofactor evidence="8">
        <name>[4Fe-4S] cluster</name>
        <dbReference type="ChEBI" id="CHEBI:49883"/>
    </cofactor>
    <text evidence="8">Binds 2 [4Fe-4S] clusters. One cluster is coordinated with 3 cysteines and an exchangeable S-adenosyl-L-methionine.</text>
</comment>
<comment type="function">
    <text evidence="8">Catalyzes the methylthiolation of an aspartic acid residue of ribosomal protein uS12.</text>
</comment>
<dbReference type="PROSITE" id="PS50926">
    <property type="entry name" value="TRAM"/>
    <property type="match status" value="1"/>
</dbReference>
<dbReference type="Proteomes" id="UP000254263">
    <property type="component" value="Unassembled WGS sequence"/>
</dbReference>
<dbReference type="Gene3D" id="3.80.30.20">
    <property type="entry name" value="tm_1862 like domain"/>
    <property type="match status" value="1"/>
</dbReference>
<name>A0A379DKU0_9PORP</name>
<dbReference type="InterPro" id="IPR006638">
    <property type="entry name" value="Elp3/MiaA/NifB-like_rSAM"/>
</dbReference>
<feature type="domain" description="Radical SAM core" evidence="11">
    <location>
        <begin position="135"/>
        <end position="368"/>
    </location>
</feature>
<dbReference type="PANTHER" id="PTHR43837:SF1">
    <property type="entry name" value="RIBOSOMAL PROTEIN US12 METHYLTHIOTRANSFERASE RIMO"/>
    <property type="match status" value="1"/>
</dbReference>
<keyword evidence="7 8" id="KW-0411">Iron-sulfur</keyword>
<keyword evidence="3 8" id="KW-0808">Transferase</keyword>
<evidence type="ECO:0000259" key="9">
    <source>
        <dbReference type="PROSITE" id="PS50926"/>
    </source>
</evidence>
<feature type="binding site" evidence="8">
    <location>
        <position position="13"/>
    </location>
    <ligand>
        <name>[4Fe-4S] cluster</name>
        <dbReference type="ChEBI" id="CHEBI:49883"/>
        <label>1</label>
    </ligand>
</feature>
<dbReference type="PROSITE" id="PS01278">
    <property type="entry name" value="MTTASE_RADICAL"/>
    <property type="match status" value="1"/>
</dbReference>
<evidence type="ECO:0000256" key="6">
    <source>
        <dbReference type="ARBA" id="ARBA00023004"/>
    </source>
</evidence>
<dbReference type="PROSITE" id="PS51449">
    <property type="entry name" value="MTTASE_N"/>
    <property type="match status" value="1"/>
</dbReference>
<dbReference type="SFLD" id="SFLDS00029">
    <property type="entry name" value="Radical_SAM"/>
    <property type="match status" value="1"/>
</dbReference>
<dbReference type="RefSeq" id="WP_018360001.1">
    <property type="nucleotide sequence ID" value="NZ_UGTI01000001.1"/>
</dbReference>
<dbReference type="PANTHER" id="PTHR43837">
    <property type="entry name" value="RIBOSOMAL PROTEIN S12 METHYLTHIOTRANSFERASE RIMO"/>
    <property type="match status" value="1"/>
</dbReference>
<dbReference type="Gene3D" id="2.40.50.140">
    <property type="entry name" value="Nucleic acid-binding proteins"/>
    <property type="match status" value="1"/>
</dbReference>
<dbReference type="GO" id="GO:0046872">
    <property type="term" value="F:metal ion binding"/>
    <property type="evidence" value="ECO:0007669"/>
    <property type="project" value="UniProtKB-KW"/>
</dbReference>
<dbReference type="Pfam" id="PF04055">
    <property type="entry name" value="Radical_SAM"/>
    <property type="match status" value="1"/>
</dbReference>
<dbReference type="InterPro" id="IPR020612">
    <property type="entry name" value="Methylthiotransferase_CS"/>
</dbReference>
<comment type="similarity">
    <text evidence="8">Belongs to the methylthiotransferase family. RimO subfamily.</text>
</comment>
<dbReference type="GO" id="GO:0035599">
    <property type="term" value="F:aspartic acid methylthiotransferase activity"/>
    <property type="evidence" value="ECO:0007669"/>
    <property type="project" value="TreeGrafter"/>
</dbReference>
<dbReference type="InterPro" id="IPR002792">
    <property type="entry name" value="TRAM_dom"/>
</dbReference>
<dbReference type="NCBIfam" id="TIGR01125">
    <property type="entry name" value="30S ribosomal protein S12 methylthiotransferase RimO"/>
    <property type="match status" value="1"/>
</dbReference>
<dbReference type="EMBL" id="UGTI01000001">
    <property type="protein sequence ID" value="SUB78597.1"/>
    <property type="molecule type" value="Genomic_DNA"/>
</dbReference>
<evidence type="ECO:0000256" key="4">
    <source>
        <dbReference type="ARBA" id="ARBA00022691"/>
    </source>
</evidence>
<evidence type="ECO:0000256" key="5">
    <source>
        <dbReference type="ARBA" id="ARBA00022723"/>
    </source>
</evidence>
<feature type="domain" description="MTTase N-terminal" evidence="10">
    <location>
        <begin position="4"/>
        <end position="122"/>
    </location>
</feature>
<feature type="binding site" evidence="8">
    <location>
        <position position="153"/>
    </location>
    <ligand>
        <name>[4Fe-4S] cluster</name>
        <dbReference type="ChEBI" id="CHEBI:49883"/>
        <label>2</label>
        <note>4Fe-4S-S-AdoMet</note>
    </ligand>
</feature>
<keyword evidence="6 8" id="KW-0408">Iron</keyword>
<keyword evidence="5 8" id="KW-0479">Metal-binding</keyword>
<comment type="subcellular location">
    <subcellularLocation>
        <location evidence="8">Cytoplasm</location>
    </subcellularLocation>
</comment>
<dbReference type="InterPro" id="IPR013848">
    <property type="entry name" value="Methylthiotransferase_N"/>
</dbReference>
<evidence type="ECO:0000256" key="2">
    <source>
        <dbReference type="ARBA" id="ARBA00022490"/>
    </source>
</evidence>
<evidence type="ECO:0000313" key="12">
    <source>
        <dbReference type="EMBL" id="SUB78597.1"/>
    </source>
</evidence>
<reference evidence="12 13" key="1">
    <citation type="submission" date="2018-06" db="EMBL/GenBank/DDBJ databases">
        <authorList>
            <consortium name="Pathogen Informatics"/>
            <person name="Doyle S."/>
        </authorList>
    </citation>
    <scope>NUCLEOTIDE SEQUENCE [LARGE SCALE GENOMIC DNA]</scope>
    <source>
        <strain evidence="12 13">NCTC13100</strain>
    </source>
</reference>
<feature type="binding site" evidence="8">
    <location>
        <position position="149"/>
    </location>
    <ligand>
        <name>[4Fe-4S] cluster</name>
        <dbReference type="ChEBI" id="CHEBI:49883"/>
        <label>2</label>
        <note>4Fe-4S-S-AdoMet</note>
    </ligand>
</feature>
<evidence type="ECO:0000256" key="1">
    <source>
        <dbReference type="ARBA" id="ARBA00022485"/>
    </source>
</evidence>
<feature type="binding site" evidence="8">
    <location>
        <position position="51"/>
    </location>
    <ligand>
        <name>[4Fe-4S] cluster</name>
        <dbReference type="ChEBI" id="CHEBI:49883"/>
        <label>1</label>
    </ligand>
</feature>
<dbReference type="NCBIfam" id="TIGR00089">
    <property type="entry name" value="MiaB/RimO family radical SAM methylthiotransferase"/>
    <property type="match status" value="1"/>
</dbReference>
<dbReference type="SMART" id="SM00729">
    <property type="entry name" value="Elp3"/>
    <property type="match status" value="1"/>
</dbReference>
<evidence type="ECO:0000256" key="7">
    <source>
        <dbReference type="ARBA" id="ARBA00023014"/>
    </source>
</evidence>
<dbReference type="EC" id="2.8.4.4" evidence="8"/>
<protein>
    <recommendedName>
        <fullName evidence="8">Ribosomal protein uS12 methylthiotransferase RimO</fullName>
        <shortName evidence="8">uS12 MTTase</shortName>
        <shortName evidence="8">uS12 methylthiotransferase</shortName>
        <ecNumber evidence="8">2.8.4.4</ecNumber>
    </recommendedName>
    <alternativeName>
        <fullName evidence="8">Ribosomal protein uS12 (aspartate-C(3))-methylthiotransferase</fullName>
    </alternativeName>
    <alternativeName>
        <fullName evidence="8">Ribosome maturation factor RimO</fullName>
    </alternativeName>
</protein>
<keyword evidence="4 8" id="KW-0949">S-adenosyl-L-methionine</keyword>
<dbReference type="FunFam" id="3.80.30.20:FF:000001">
    <property type="entry name" value="tRNA-2-methylthio-N(6)-dimethylallyladenosine synthase 2"/>
    <property type="match status" value="1"/>
</dbReference>
<dbReference type="GO" id="GO:0103039">
    <property type="term" value="F:protein methylthiotransferase activity"/>
    <property type="evidence" value="ECO:0007669"/>
    <property type="project" value="UniProtKB-EC"/>
</dbReference>
<keyword evidence="12" id="KW-0689">Ribosomal protein</keyword>
<evidence type="ECO:0000256" key="8">
    <source>
        <dbReference type="HAMAP-Rule" id="MF_01865"/>
    </source>
</evidence>
<keyword evidence="1 8" id="KW-0004">4Fe-4S</keyword>
<evidence type="ECO:0000259" key="10">
    <source>
        <dbReference type="PROSITE" id="PS51449"/>
    </source>
</evidence>
<dbReference type="SFLD" id="SFLDG01082">
    <property type="entry name" value="B12-binding_domain_containing"/>
    <property type="match status" value="1"/>
</dbReference>
<dbReference type="Gene3D" id="3.40.50.12160">
    <property type="entry name" value="Methylthiotransferase, N-terminal domain"/>
    <property type="match status" value="1"/>
</dbReference>
<dbReference type="PROSITE" id="PS51918">
    <property type="entry name" value="RADICAL_SAM"/>
    <property type="match status" value="1"/>
</dbReference>
<feature type="binding site" evidence="8">
    <location>
        <position position="85"/>
    </location>
    <ligand>
        <name>[4Fe-4S] cluster</name>
        <dbReference type="ChEBI" id="CHEBI:49883"/>
        <label>1</label>
    </ligand>
</feature>
<keyword evidence="2 8" id="KW-0963">Cytoplasm</keyword>
<dbReference type="GO" id="GO:0005840">
    <property type="term" value="C:ribosome"/>
    <property type="evidence" value="ECO:0007669"/>
    <property type="project" value="UniProtKB-KW"/>
</dbReference>
<dbReference type="SFLD" id="SFLDF00274">
    <property type="entry name" value="ribosomal_protein_S12_methylth"/>
    <property type="match status" value="1"/>
</dbReference>